<keyword evidence="2" id="KW-0812">Transmembrane</keyword>
<feature type="transmembrane region" description="Helical" evidence="2">
    <location>
        <begin position="32"/>
        <end position="52"/>
    </location>
</feature>
<evidence type="ECO:0000256" key="2">
    <source>
        <dbReference type="SAM" id="Phobius"/>
    </source>
</evidence>
<comment type="caution">
    <text evidence="3">The sequence shown here is derived from an EMBL/GenBank/DDBJ whole genome shotgun (WGS) entry which is preliminary data.</text>
</comment>
<feature type="transmembrane region" description="Helical" evidence="2">
    <location>
        <begin position="90"/>
        <end position="108"/>
    </location>
</feature>
<evidence type="ECO:0000256" key="1">
    <source>
        <dbReference type="SAM" id="MobiDB-lite"/>
    </source>
</evidence>
<evidence type="ECO:0000313" key="4">
    <source>
        <dbReference type="Proteomes" id="UP000639643"/>
    </source>
</evidence>
<feature type="transmembrane region" description="Helical" evidence="2">
    <location>
        <begin position="196"/>
        <end position="222"/>
    </location>
</feature>
<dbReference type="Proteomes" id="UP000639643">
    <property type="component" value="Unassembled WGS sequence"/>
</dbReference>
<dbReference type="OrthoDB" id="3945378at2759"/>
<feature type="compositionally biased region" description="Basic and acidic residues" evidence="1">
    <location>
        <begin position="402"/>
        <end position="416"/>
    </location>
</feature>
<proteinExistence type="predicted"/>
<dbReference type="EMBL" id="WIGM01000184">
    <property type="protein sequence ID" value="KAF6835107.1"/>
    <property type="molecule type" value="Genomic_DNA"/>
</dbReference>
<feature type="region of interest" description="Disordered" evidence="1">
    <location>
        <begin position="402"/>
        <end position="491"/>
    </location>
</feature>
<feature type="transmembrane region" description="Helical" evidence="2">
    <location>
        <begin position="64"/>
        <end position="84"/>
    </location>
</feature>
<feature type="compositionally biased region" description="Polar residues" evidence="1">
    <location>
        <begin position="465"/>
        <end position="474"/>
    </location>
</feature>
<dbReference type="AlphaFoldDB" id="A0A8H6KP74"/>
<evidence type="ECO:0000313" key="3">
    <source>
        <dbReference type="EMBL" id="KAF6835107.1"/>
    </source>
</evidence>
<feature type="transmembrane region" description="Helical" evidence="2">
    <location>
        <begin position="301"/>
        <end position="320"/>
    </location>
</feature>
<protein>
    <submittedName>
        <fullName evidence="3">Uncharacterized protein</fullName>
    </submittedName>
</protein>
<keyword evidence="2" id="KW-0472">Membrane</keyword>
<accession>A0A8H6KP74</accession>
<organism evidence="3 4">
    <name type="scientific">Colletotrichum musicola</name>
    <dbReference type="NCBI Taxonomy" id="2175873"/>
    <lineage>
        <taxon>Eukaryota</taxon>
        <taxon>Fungi</taxon>
        <taxon>Dikarya</taxon>
        <taxon>Ascomycota</taxon>
        <taxon>Pezizomycotina</taxon>
        <taxon>Sordariomycetes</taxon>
        <taxon>Hypocreomycetidae</taxon>
        <taxon>Glomerellales</taxon>
        <taxon>Glomerellaceae</taxon>
        <taxon>Colletotrichum</taxon>
        <taxon>Colletotrichum orchidearum species complex</taxon>
    </lineage>
</organism>
<feature type="transmembrane region" description="Helical" evidence="2">
    <location>
        <begin position="129"/>
        <end position="148"/>
    </location>
</feature>
<feature type="compositionally biased region" description="Basic and acidic residues" evidence="1">
    <location>
        <begin position="431"/>
        <end position="441"/>
    </location>
</feature>
<name>A0A8H6KP74_9PEZI</name>
<sequence length="491" mass="55521">MSALPKPYPGLLPRDDGPLQCQTARAPDYYGLGVRLGIYFAWANAYVANTLLPSEIAGAADTNNIFLLVILISMIKCSGVRMLVDIDGLILMHLSGGFLFGTLSLWGPRTRQYVDNGPAGIRFFGGFGTHSRLIVCVAVSVFGLWYWMYGVTGGLVHMGSREERDELEVNPPNSDECSTLYTFMFAKVRADGGIRIFYIIVCMGCTIYYGLMLLASSIAGWARARRMIQLYKEKRWAESSRLRFVTGFKYRELQVLFKWLRWLNLAFLIYSMLLVEFSLNFNHVSAVLGGPNENELHLPAQLLPLLIGAFGFVRTCYLLFESWRSPEDIDPSLSAPPTPLPSRTMHPRDILLLFSPAMARRSTVSHDPEEIDETAKRRGRAVRYLVAWLPWLSLLESFQEQPRVDKEKRVSGRSDGSESPPWAAKSHGRQVSRDEGNHEAVRQPTPGRPESSDGQLAGYRRETVEFTSTQNDSRYWNREGTPHMAREFRVD</sequence>
<reference evidence="3" key="1">
    <citation type="journal article" date="2020" name="Phytopathology">
        <title>Genome Sequence Resources of Colletotrichum truncatum, C. plurivorum, C. musicola, and C. sojae: Four Species Pathogenic to Soybean (Glycine max).</title>
        <authorList>
            <person name="Rogerio F."/>
            <person name="Boufleur T.R."/>
            <person name="Ciampi-Guillardi M."/>
            <person name="Sukno S.A."/>
            <person name="Thon M.R."/>
            <person name="Massola Junior N.S."/>
            <person name="Baroncelli R."/>
        </authorList>
    </citation>
    <scope>NUCLEOTIDE SEQUENCE</scope>
    <source>
        <strain evidence="3">LFN0074</strain>
    </source>
</reference>
<keyword evidence="2" id="KW-1133">Transmembrane helix</keyword>
<keyword evidence="4" id="KW-1185">Reference proteome</keyword>
<feature type="transmembrane region" description="Helical" evidence="2">
    <location>
        <begin position="259"/>
        <end position="281"/>
    </location>
</feature>
<feature type="compositionally biased region" description="Basic and acidic residues" evidence="1">
    <location>
        <begin position="475"/>
        <end position="491"/>
    </location>
</feature>
<gene>
    <name evidence="3" type="ORF">CMUS01_05901</name>
</gene>